<gene>
    <name evidence="1" type="ORF">CLV58_101206</name>
</gene>
<dbReference type="AlphaFoldDB" id="A0A2T0TN50"/>
<accession>A0A2T0TN50</accession>
<protein>
    <submittedName>
        <fullName evidence="1">Uncharacterized protein</fullName>
    </submittedName>
</protein>
<dbReference type="EMBL" id="PVTE01000001">
    <property type="protein sequence ID" value="PRY47140.1"/>
    <property type="molecule type" value="Genomic_DNA"/>
</dbReference>
<name>A0A2T0TN50_9BACT</name>
<evidence type="ECO:0000313" key="1">
    <source>
        <dbReference type="EMBL" id="PRY47140.1"/>
    </source>
</evidence>
<proteinExistence type="predicted"/>
<sequence length="64" mass="7322">MKKRRRFKRVVPYAVVEGERIISAQPDLFDPSRVDLVLRQGCLNLRKTGILSTNDLQRLGIANV</sequence>
<evidence type="ECO:0000313" key="2">
    <source>
        <dbReference type="Proteomes" id="UP000238375"/>
    </source>
</evidence>
<keyword evidence="2" id="KW-1185">Reference proteome</keyword>
<dbReference type="Proteomes" id="UP000238375">
    <property type="component" value="Unassembled WGS sequence"/>
</dbReference>
<reference evidence="1 2" key="1">
    <citation type="submission" date="2018-03" db="EMBL/GenBank/DDBJ databases">
        <title>Genomic Encyclopedia of Archaeal and Bacterial Type Strains, Phase II (KMG-II): from individual species to whole genera.</title>
        <authorList>
            <person name="Goeker M."/>
        </authorList>
    </citation>
    <scope>NUCLEOTIDE SEQUENCE [LARGE SCALE GENOMIC DNA]</scope>
    <source>
        <strain evidence="1 2">DSM 28354</strain>
    </source>
</reference>
<organism evidence="1 2">
    <name type="scientific">Spirosoma oryzae</name>
    <dbReference type="NCBI Taxonomy" id="1469603"/>
    <lineage>
        <taxon>Bacteria</taxon>
        <taxon>Pseudomonadati</taxon>
        <taxon>Bacteroidota</taxon>
        <taxon>Cytophagia</taxon>
        <taxon>Cytophagales</taxon>
        <taxon>Cytophagaceae</taxon>
        <taxon>Spirosoma</taxon>
    </lineage>
</organism>
<comment type="caution">
    <text evidence="1">The sequence shown here is derived from an EMBL/GenBank/DDBJ whole genome shotgun (WGS) entry which is preliminary data.</text>
</comment>